<dbReference type="PANTHER" id="PTHR19288:SF46">
    <property type="entry name" value="HALOACID DEHALOGENASE-LIKE HYDROLASE DOMAIN-CONTAINING PROTEIN 2"/>
    <property type="match status" value="1"/>
</dbReference>
<dbReference type="Gene3D" id="3.40.50.1000">
    <property type="entry name" value="HAD superfamily/HAD-like"/>
    <property type="match status" value="2"/>
</dbReference>
<dbReference type="OMA" id="WHPAQSI"/>
<evidence type="ECO:0000313" key="3">
    <source>
        <dbReference type="EMBL" id="CDW84863.1"/>
    </source>
</evidence>
<organism evidence="3 4">
    <name type="scientific">Stylonychia lemnae</name>
    <name type="common">Ciliate</name>
    <dbReference type="NCBI Taxonomy" id="5949"/>
    <lineage>
        <taxon>Eukaryota</taxon>
        <taxon>Sar</taxon>
        <taxon>Alveolata</taxon>
        <taxon>Ciliophora</taxon>
        <taxon>Intramacronucleata</taxon>
        <taxon>Spirotrichea</taxon>
        <taxon>Stichotrichia</taxon>
        <taxon>Sporadotrichida</taxon>
        <taxon>Oxytrichidae</taxon>
        <taxon>Stylonychinae</taxon>
        <taxon>Stylonychia</taxon>
    </lineage>
</organism>
<dbReference type="AlphaFoldDB" id="A0A078AVL6"/>
<comment type="cofactor">
    <cofactor evidence="2">
        <name>Mg(2+)</name>
        <dbReference type="ChEBI" id="CHEBI:18420"/>
    </cofactor>
    <text evidence="2">Divalent metal ions. Mg(2+) is the most effective.</text>
</comment>
<dbReference type="InParanoid" id="A0A078AVL6"/>
<dbReference type="Pfam" id="PF13242">
    <property type="entry name" value="Hydrolase_like"/>
    <property type="match status" value="1"/>
</dbReference>
<proteinExistence type="predicted"/>
<dbReference type="InterPro" id="IPR023214">
    <property type="entry name" value="HAD_sf"/>
</dbReference>
<dbReference type="Pfam" id="PF13344">
    <property type="entry name" value="Hydrolase_6"/>
    <property type="match status" value="1"/>
</dbReference>
<gene>
    <name evidence="3" type="primary">Contig8867.g9471</name>
    <name evidence="3" type="ORF">STYLEM_13932</name>
</gene>
<keyword evidence="2" id="KW-0479">Metal-binding</keyword>
<dbReference type="InterPro" id="IPR036412">
    <property type="entry name" value="HAD-like_sf"/>
</dbReference>
<dbReference type="NCBIfam" id="TIGR01460">
    <property type="entry name" value="HAD-SF-IIA"/>
    <property type="match status" value="1"/>
</dbReference>
<keyword evidence="3" id="KW-0378">Hydrolase</keyword>
<dbReference type="InterPro" id="IPR006357">
    <property type="entry name" value="HAD-SF_hydro_IIA"/>
</dbReference>
<dbReference type="Proteomes" id="UP000039865">
    <property type="component" value="Unassembled WGS sequence"/>
</dbReference>
<dbReference type="PANTHER" id="PTHR19288">
    <property type="entry name" value="4-NITROPHENYLPHOSPHATASE-RELATED"/>
    <property type="match status" value="1"/>
</dbReference>
<reference evidence="3 4" key="1">
    <citation type="submission" date="2014-06" db="EMBL/GenBank/DDBJ databases">
        <authorList>
            <person name="Swart Estienne"/>
        </authorList>
    </citation>
    <scope>NUCLEOTIDE SEQUENCE [LARGE SCALE GENOMIC DNA]</scope>
    <source>
        <strain evidence="3 4">130c</strain>
    </source>
</reference>
<dbReference type="PIRSF" id="PIRSF000915">
    <property type="entry name" value="PGP-type_phosphatase"/>
    <property type="match status" value="1"/>
</dbReference>
<dbReference type="GO" id="GO:0046872">
    <property type="term" value="F:metal ion binding"/>
    <property type="evidence" value="ECO:0007669"/>
    <property type="project" value="UniProtKB-KW"/>
</dbReference>
<dbReference type="EMBL" id="CCKQ01013218">
    <property type="protein sequence ID" value="CDW84863.1"/>
    <property type="molecule type" value="Genomic_DNA"/>
</dbReference>
<name>A0A078AVL6_STYLE</name>
<protein>
    <submittedName>
        <fullName evidence="3">Haloacid dehalogenase-like hydrolase family protein</fullName>
    </submittedName>
</protein>
<evidence type="ECO:0000256" key="2">
    <source>
        <dbReference type="PIRSR" id="PIRSR000915-3"/>
    </source>
</evidence>
<evidence type="ECO:0000313" key="4">
    <source>
        <dbReference type="Proteomes" id="UP000039865"/>
    </source>
</evidence>
<dbReference type="SUPFAM" id="SSF56784">
    <property type="entry name" value="HAD-like"/>
    <property type="match status" value="1"/>
</dbReference>
<dbReference type="GO" id="GO:0016791">
    <property type="term" value="F:phosphatase activity"/>
    <property type="evidence" value="ECO:0007669"/>
    <property type="project" value="TreeGrafter"/>
</dbReference>
<keyword evidence="2" id="KW-0460">Magnesium</keyword>
<evidence type="ECO:0000256" key="1">
    <source>
        <dbReference type="PIRSR" id="PIRSR000915-2"/>
    </source>
</evidence>
<dbReference type="OrthoDB" id="413953at2759"/>
<feature type="binding site" evidence="1">
    <location>
        <position position="185"/>
    </location>
    <ligand>
        <name>substrate</name>
    </ligand>
</feature>
<feature type="binding site" evidence="2">
    <location>
        <position position="213"/>
    </location>
    <ligand>
        <name>Mg(2+)</name>
        <dbReference type="ChEBI" id="CHEBI:18420"/>
    </ligand>
</feature>
<dbReference type="GO" id="GO:0005737">
    <property type="term" value="C:cytoplasm"/>
    <property type="evidence" value="ECO:0007669"/>
    <property type="project" value="TreeGrafter"/>
</dbReference>
<sequence length="273" mass="30884">MIQKFYPHKKIFLITNNSTRTRQQILEEKLRSFNFELDIKYIYSSAYVSSQYVKQNLIKDTNQQEQSVYIIGQNGLKQEMKNNGIRVINDYDDTRDSIEIGSDEISSMEVDSSVCAVIAGINFSFTYRKLCLASLYLQLNNSTFIATNSDKYFTTQVKDRHMPAGGSIVNAIIGGTLVNPILIGKPERMTFEIMIRDHNLEEESLSKFLMIGDNLLTDVLFGNNCGIDTLVVLSGNTSESKAIDMFINKNMSKEEGIPTYVSPYFGFSSQNLS</sequence>
<accession>A0A078AVL6</accession>
<keyword evidence="4" id="KW-1185">Reference proteome</keyword>